<keyword evidence="4" id="KW-0418">Kinase</keyword>
<comment type="similarity">
    <text evidence="4">Belongs to the protein kinase superfamily.</text>
</comment>
<evidence type="ECO:0000256" key="4">
    <source>
        <dbReference type="RuleBase" id="RU000304"/>
    </source>
</evidence>
<dbReference type="SUPFAM" id="SSF56112">
    <property type="entry name" value="Protein kinase-like (PK-like)"/>
    <property type="match status" value="1"/>
</dbReference>
<evidence type="ECO:0000259" key="5">
    <source>
        <dbReference type="PROSITE" id="PS50011"/>
    </source>
</evidence>
<evidence type="ECO:0000256" key="3">
    <source>
        <dbReference type="PROSITE-ProRule" id="PRU10141"/>
    </source>
</evidence>
<dbReference type="PANTHER" id="PTHR24346:SF30">
    <property type="entry name" value="MATERNAL EMBRYONIC LEUCINE ZIPPER KINASE"/>
    <property type="match status" value="1"/>
</dbReference>
<dbReference type="PANTHER" id="PTHR24346">
    <property type="entry name" value="MAP/MICROTUBULE AFFINITY-REGULATING KINASE"/>
    <property type="match status" value="1"/>
</dbReference>
<keyword evidence="4" id="KW-0723">Serine/threonine-protein kinase</keyword>
<sequence length="481" mass="55939">MNKDIKPHLNKEIGFKRRHGTITYPDKIGQYTIKNTIGEGSYSLVKLVYHELNDKYYACKIVPINMLKKNKLYERFELEIRISQIMRHPGVSAITDVLKDEYNFYIFMEYYPNGNLNDYIVQKTRLPEEEAKALIYQLFDALEYINSQGVAHRDIKPDNIIFDNNGHIRLSDFGLSQYVGEDNLVKTACGSPCYVSPEIIRGIEYDGFLSDAWSCGVILYMMVTGCSPWTEKIVKNMFLQIRIGDYQIPDFVSKQCESLILMLLRVDPKKRITIQEAKRHTWFNIKCEDDEKKLLNYSIPIQFLKYPAELIVNNNFEKLNNKPHELPYVSTKKVDAYFRPDDDDDDLDYHVNNISNIHAINKTMKKTKCDVSSPQFKLTETIKILSNSKNNPIKFRRRFSDQYNSQTFDLGASLRKRSNSTGNLNIIKKLKLKDGKVAVFHKENSEVIIKKNLNTNESKSSVKKVNVDKFNRKSARIPKPF</sequence>
<protein>
    <recommendedName>
        <fullName evidence="5">Protein kinase domain-containing protein</fullName>
    </recommendedName>
</protein>
<dbReference type="Proteomes" id="UP001470230">
    <property type="component" value="Unassembled WGS sequence"/>
</dbReference>
<dbReference type="SMART" id="SM00220">
    <property type="entry name" value="S_TKc"/>
    <property type="match status" value="1"/>
</dbReference>
<gene>
    <name evidence="6" type="ORF">M9Y10_016020</name>
</gene>
<proteinExistence type="inferred from homology"/>
<feature type="binding site" evidence="3">
    <location>
        <position position="60"/>
    </location>
    <ligand>
        <name>ATP</name>
        <dbReference type="ChEBI" id="CHEBI:30616"/>
    </ligand>
</feature>
<evidence type="ECO:0000313" key="6">
    <source>
        <dbReference type="EMBL" id="KAK8857615.1"/>
    </source>
</evidence>
<dbReference type="EMBL" id="JAPFFF010000020">
    <property type="protein sequence ID" value="KAK8857615.1"/>
    <property type="molecule type" value="Genomic_DNA"/>
</dbReference>
<dbReference type="InterPro" id="IPR000719">
    <property type="entry name" value="Prot_kinase_dom"/>
</dbReference>
<dbReference type="PROSITE" id="PS00107">
    <property type="entry name" value="PROTEIN_KINASE_ATP"/>
    <property type="match status" value="1"/>
</dbReference>
<dbReference type="Pfam" id="PF00069">
    <property type="entry name" value="Pkinase"/>
    <property type="match status" value="1"/>
</dbReference>
<keyword evidence="2 3" id="KW-0067">ATP-binding</keyword>
<dbReference type="PROSITE" id="PS50011">
    <property type="entry name" value="PROTEIN_KINASE_DOM"/>
    <property type="match status" value="1"/>
</dbReference>
<dbReference type="InterPro" id="IPR011009">
    <property type="entry name" value="Kinase-like_dom_sf"/>
</dbReference>
<dbReference type="InterPro" id="IPR008271">
    <property type="entry name" value="Ser/Thr_kinase_AS"/>
</dbReference>
<keyword evidence="1 3" id="KW-0547">Nucleotide-binding</keyword>
<dbReference type="Gene3D" id="1.10.510.10">
    <property type="entry name" value="Transferase(Phosphotransferase) domain 1"/>
    <property type="match status" value="1"/>
</dbReference>
<name>A0ABR2I803_9EUKA</name>
<organism evidence="6 7">
    <name type="scientific">Tritrichomonas musculus</name>
    <dbReference type="NCBI Taxonomy" id="1915356"/>
    <lineage>
        <taxon>Eukaryota</taxon>
        <taxon>Metamonada</taxon>
        <taxon>Parabasalia</taxon>
        <taxon>Tritrichomonadida</taxon>
        <taxon>Tritrichomonadidae</taxon>
        <taxon>Tritrichomonas</taxon>
    </lineage>
</organism>
<evidence type="ECO:0000313" key="7">
    <source>
        <dbReference type="Proteomes" id="UP001470230"/>
    </source>
</evidence>
<dbReference type="InterPro" id="IPR017441">
    <property type="entry name" value="Protein_kinase_ATP_BS"/>
</dbReference>
<keyword evidence="4" id="KW-0808">Transferase</keyword>
<dbReference type="PROSITE" id="PS00108">
    <property type="entry name" value="PROTEIN_KINASE_ST"/>
    <property type="match status" value="1"/>
</dbReference>
<feature type="domain" description="Protein kinase" evidence="5">
    <location>
        <begin position="31"/>
        <end position="283"/>
    </location>
</feature>
<comment type="caution">
    <text evidence="6">The sequence shown here is derived from an EMBL/GenBank/DDBJ whole genome shotgun (WGS) entry which is preliminary data.</text>
</comment>
<accession>A0ABR2I803</accession>
<evidence type="ECO:0000256" key="1">
    <source>
        <dbReference type="ARBA" id="ARBA00022741"/>
    </source>
</evidence>
<reference evidence="6 7" key="1">
    <citation type="submission" date="2024-04" db="EMBL/GenBank/DDBJ databases">
        <title>Tritrichomonas musculus Genome.</title>
        <authorList>
            <person name="Alves-Ferreira E."/>
            <person name="Grigg M."/>
            <person name="Lorenzi H."/>
            <person name="Galac M."/>
        </authorList>
    </citation>
    <scope>NUCLEOTIDE SEQUENCE [LARGE SCALE GENOMIC DNA]</scope>
    <source>
        <strain evidence="6 7">EAF2021</strain>
    </source>
</reference>
<keyword evidence="7" id="KW-1185">Reference proteome</keyword>
<evidence type="ECO:0000256" key="2">
    <source>
        <dbReference type="ARBA" id="ARBA00022840"/>
    </source>
</evidence>